<protein>
    <recommendedName>
        <fullName evidence="2">DUF4064 domain-containing protein</fullName>
    </recommendedName>
</protein>
<name>A0A1V5SQI7_9BACT</name>
<keyword evidence="1" id="KW-1133">Transmembrane helix</keyword>
<evidence type="ECO:0000256" key="1">
    <source>
        <dbReference type="SAM" id="Phobius"/>
    </source>
</evidence>
<dbReference type="Proteomes" id="UP000485569">
    <property type="component" value="Unassembled WGS sequence"/>
</dbReference>
<evidence type="ECO:0000313" key="3">
    <source>
        <dbReference type="EMBL" id="OQA56594.1"/>
    </source>
</evidence>
<dbReference type="AlphaFoldDB" id="A0A1V5SQI7"/>
<dbReference type="InterPro" id="IPR025273">
    <property type="entry name" value="DUF4064"/>
</dbReference>
<proteinExistence type="predicted"/>
<feature type="transmembrane region" description="Helical" evidence="1">
    <location>
        <begin position="88"/>
        <end position="121"/>
    </location>
</feature>
<gene>
    <name evidence="3" type="ORF">BWY41_01468</name>
</gene>
<comment type="caution">
    <text evidence="3">The sequence shown here is derived from an EMBL/GenBank/DDBJ whole genome shotgun (WGS) entry which is preliminary data.</text>
</comment>
<feature type="transmembrane region" description="Helical" evidence="1">
    <location>
        <begin position="7"/>
        <end position="33"/>
    </location>
</feature>
<evidence type="ECO:0000259" key="2">
    <source>
        <dbReference type="Pfam" id="PF13273"/>
    </source>
</evidence>
<reference evidence="3" key="1">
    <citation type="submission" date="2017-02" db="EMBL/GenBank/DDBJ databases">
        <title>Delving into the versatile metabolic prowess of the omnipresent phylum Bacteroidetes.</title>
        <authorList>
            <person name="Nobu M.K."/>
            <person name="Mei R."/>
            <person name="Narihiro T."/>
            <person name="Kuroda K."/>
            <person name="Liu W.-T."/>
        </authorList>
    </citation>
    <scope>NUCLEOTIDE SEQUENCE</scope>
    <source>
        <strain evidence="3">ADurb.Bin276</strain>
    </source>
</reference>
<feature type="domain" description="DUF4064" evidence="2">
    <location>
        <begin position="1"/>
        <end position="98"/>
    </location>
</feature>
<accession>A0A1V5SQI7</accession>
<sequence>MRNTATILGIIGGILGMIFSAVVIIAGIAMQFVGTLIPNEAEVPMNIHRLLPLFGNLAAARGIGAMIFAIVGLIAGINVKKRHQLAGVFLLISAIAGYVFLFVGFIIPGILLIIGGILALISKENLSETEDQLGDH</sequence>
<dbReference type="Pfam" id="PF13273">
    <property type="entry name" value="DUF4064"/>
    <property type="match status" value="1"/>
</dbReference>
<organism evidence="3">
    <name type="scientific">Candidatus Atribacter allofermentans</name>
    <dbReference type="NCBI Taxonomy" id="1852833"/>
    <lineage>
        <taxon>Bacteria</taxon>
        <taxon>Pseudomonadati</taxon>
        <taxon>Atribacterota</taxon>
        <taxon>Atribacteria</taxon>
        <taxon>Atribacterales</taxon>
        <taxon>Atribacteraceae</taxon>
        <taxon>Atribacter</taxon>
    </lineage>
</organism>
<keyword evidence="1" id="KW-0472">Membrane</keyword>
<keyword evidence="1" id="KW-0812">Transmembrane</keyword>
<dbReference type="EMBL" id="MWBQ01000114">
    <property type="protein sequence ID" value="OQA56594.1"/>
    <property type="molecule type" value="Genomic_DNA"/>
</dbReference>
<feature type="transmembrane region" description="Helical" evidence="1">
    <location>
        <begin position="53"/>
        <end position="76"/>
    </location>
</feature>